<dbReference type="AlphaFoldDB" id="A0A399J6W1"/>
<dbReference type="SUPFAM" id="SSF51621">
    <property type="entry name" value="Phosphoenolpyruvate/pyruvate domain"/>
    <property type="match status" value="1"/>
</dbReference>
<dbReference type="Gene3D" id="3.20.20.60">
    <property type="entry name" value="Phosphoenolpyruvate-binding domains"/>
    <property type="match status" value="1"/>
</dbReference>
<dbReference type="InterPro" id="IPR005000">
    <property type="entry name" value="Aldolase/citrate-lyase_domain"/>
</dbReference>
<accession>A0A399J6W1</accession>
<feature type="binding site" evidence="4">
    <location>
        <position position="54"/>
    </location>
    <ligand>
        <name>substrate</name>
    </ligand>
</feature>
<dbReference type="GO" id="GO:0006107">
    <property type="term" value="P:oxaloacetate metabolic process"/>
    <property type="evidence" value="ECO:0007669"/>
    <property type="project" value="TreeGrafter"/>
</dbReference>
<dbReference type="InterPro" id="IPR015813">
    <property type="entry name" value="Pyrv/PenolPyrv_kinase-like_dom"/>
</dbReference>
<dbReference type="Pfam" id="PF03328">
    <property type="entry name" value="HpcH_HpaI"/>
    <property type="match status" value="1"/>
</dbReference>
<evidence type="ECO:0000256" key="1">
    <source>
        <dbReference type="ARBA" id="ARBA00001946"/>
    </source>
</evidence>
<evidence type="ECO:0000313" key="7">
    <source>
        <dbReference type="EMBL" id="RII41225.1"/>
    </source>
</evidence>
<comment type="cofactor">
    <cofactor evidence="1">
        <name>Mg(2+)</name>
        <dbReference type="ChEBI" id="CHEBI:18420"/>
    </cofactor>
</comment>
<feature type="binding site" evidence="5">
    <location>
        <position position="132"/>
    </location>
    <ligand>
        <name>Mg(2+)</name>
        <dbReference type="ChEBI" id="CHEBI:18420"/>
    </ligand>
</feature>
<name>A0A399J6W1_9MICC</name>
<evidence type="ECO:0000313" key="8">
    <source>
        <dbReference type="Proteomes" id="UP000265419"/>
    </source>
</evidence>
<dbReference type="GO" id="GO:0000287">
    <property type="term" value="F:magnesium ion binding"/>
    <property type="evidence" value="ECO:0007669"/>
    <property type="project" value="TreeGrafter"/>
</dbReference>
<keyword evidence="2 5" id="KW-0479">Metal-binding</keyword>
<feature type="domain" description="HpcH/HpaI aldolase/citrate lyase" evidence="6">
    <location>
        <begin position="1"/>
        <end position="205"/>
    </location>
</feature>
<keyword evidence="3 5" id="KW-0460">Magnesium</keyword>
<dbReference type="Proteomes" id="UP000265419">
    <property type="component" value="Unassembled WGS sequence"/>
</dbReference>
<protein>
    <submittedName>
        <fullName evidence="7">CoA ester lyase</fullName>
    </submittedName>
</protein>
<feature type="binding site" evidence="4">
    <location>
        <position position="106"/>
    </location>
    <ligand>
        <name>substrate</name>
    </ligand>
</feature>
<comment type="caution">
    <text evidence="7">The sequence shown here is derived from an EMBL/GenBank/DDBJ whole genome shotgun (WGS) entry which is preliminary data.</text>
</comment>
<organism evidence="7 8">
    <name type="scientific">Galactobacter valiniphilus</name>
    <dbReference type="NCBI Taxonomy" id="2676122"/>
    <lineage>
        <taxon>Bacteria</taxon>
        <taxon>Bacillati</taxon>
        <taxon>Actinomycetota</taxon>
        <taxon>Actinomycetes</taxon>
        <taxon>Micrococcales</taxon>
        <taxon>Micrococcaceae</taxon>
        <taxon>Galactobacter</taxon>
    </lineage>
</organism>
<keyword evidence="8" id="KW-1185">Reference proteome</keyword>
<dbReference type="PANTHER" id="PTHR32308">
    <property type="entry name" value="LYASE BETA SUBUNIT, PUTATIVE (AFU_ORTHOLOGUE AFUA_4G13030)-RELATED"/>
    <property type="match status" value="1"/>
</dbReference>
<dbReference type="InterPro" id="IPR040442">
    <property type="entry name" value="Pyrv_kinase-like_dom_sf"/>
</dbReference>
<proteinExistence type="predicted"/>
<evidence type="ECO:0000256" key="5">
    <source>
        <dbReference type="PIRSR" id="PIRSR015582-2"/>
    </source>
</evidence>
<keyword evidence="7" id="KW-0456">Lyase</keyword>
<feature type="binding site" evidence="5">
    <location>
        <position position="106"/>
    </location>
    <ligand>
        <name>Mg(2+)</name>
        <dbReference type="ChEBI" id="CHEBI:18420"/>
    </ligand>
</feature>
<dbReference type="GO" id="GO:0016829">
    <property type="term" value="F:lyase activity"/>
    <property type="evidence" value="ECO:0007669"/>
    <property type="project" value="UniProtKB-KW"/>
</dbReference>
<evidence type="ECO:0000256" key="4">
    <source>
        <dbReference type="PIRSR" id="PIRSR015582-1"/>
    </source>
</evidence>
<evidence type="ECO:0000259" key="6">
    <source>
        <dbReference type="Pfam" id="PF03328"/>
    </source>
</evidence>
<dbReference type="EMBL" id="QQXK01000033">
    <property type="protein sequence ID" value="RII41225.1"/>
    <property type="molecule type" value="Genomic_DNA"/>
</dbReference>
<reference evidence="7 8" key="1">
    <citation type="submission" date="2018-07" db="EMBL/GenBank/DDBJ databases">
        <title>Arthrobacter sp. nov., isolated from raw cow's milk with high bacterial count.</title>
        <authorList>
            <person name="Hahne J."/>
            <person name="Isele D."/>
            <person name="Lipski A."/>
        </authorList>
    </citation>
    <scope>NUCLEOTIDE SEQUENCE [LARGE SCALE GENOMIC DNA]</scope>
    <source>
        <strain evidence="7 8">JZ R-35</strain>
    </source>
</reference>
<dbReference type="PIRSF" id="PIRSF015582">
    <property type="entry name" value="Cit_lyase_B"/>
    <property type="match status" value="1"/>
</dbReference>
<evidence type="ECO:0000256" key="3">
    <source>
        <dbReference type="ARBA" id="ARBA00022842"/>
    </source>
</evidence>
<dbReference type="InterPro" id="IPR011206">
    <property type="entry name" value="Citrate_lyase_beta/mcl1/mcl2"/>
</dbReference>
<gene>
    <name evidence="7" type="ORF">DWB68_13790</name>
</gene>
<sequence length="262" mass="27388">MFVPGDRPERFEKAAARASAVIIDLEDAVAPGAKAAARDALLASTLEPATSVVRINPRGEGHFEDDLAALRRTAYRYVMVPKAASAADVRLLDGDGEPYLVAALIETAAGVAAAEELAAQDHVGALMWGAEDLIASMQGTGSRRADASYRDVCVYARSRVLIAAKAHGKAAIDAVYLDLADAAGLAAETHDAVASGFDLKAVLHPDQAAAVREAYRPSAEELAWAARVLEAATAQQGSFALDGRMVDEVVLKKARLLAARGA</sequence>
<evidence type="ECO:0000256" key="2">
    <source>
        <dbReference type="ARBA" id="ARBA00022723"/>
    </source>
</evidence>
<dbReference type="PANTHER" id="PTHR32308:SF10">
    <property type="entry name" value="CITRATE LYASE SUBUNIT BETA"/>
    <property type="match status" value="1"/>
</dbReference>